<dbReference type="CDD" id="cd20069">
    <property type="entry name" value="5TM_Oxa1-like"/>
    <property type="match status" value="1"/>
</dbReference>
<evidence type="ECO:0000259" key="8">
    <source>
        <dbReference type="Pfam" id="PF02096"/>
    </source>
</evidence>
<keyword evidence="4" id="KW-1133">Transmembrane helix</keyword>
<organism evidence="9 10">
    <name type="scientific">Asparagus officinalis</name>
    <name type="common">Garden asparagus</name>
    <dbReference type="NCBI Taxonomy" id="4686"/>
    <lineage>
        <taxon>Eukaryota</taxon>
        <taxon>Viridiplantae</taxon>
        <taxon>Streptophyta</taxon>
        <taxon>Embryophyta</taxon>
        <taxon>Tracheophyta</taxon>
        <taxon>Spermatophyta</taxon>
        <taxon>Magnoliopsida</taxon>
        <taxon>Liliopsida</taxon>
        <taxon>Asparagales</taxon>
        <taxon>Asparagaceae</taxon>
        <taxon>Asparagoideae</taxon>
        <taxon>Asparagus</taxon>
    </lineage>
</organism>
<protein>
    <recommendedName>
        <fullName evidence="8">Membrane insertase YidC/Oxa/ALB C-terminal domain-containing protein</fullName>
    </recommendedName>
</protein>
<dbReference type="GO" id="GO:0032979">
    <property type="term" value="P:protein insertion into mitochondrial inner membrane from matrix"/>
    <property type="evidence" value="ECO:0007669"/>
    <property type="project" value="TreeGrafter"/>
</dbReference>
<evidence type="ECO:0000256" key="1">
    <source>
        <dbReference type="ARBA" id="ARBA00004141"/>
    </source>
</evidence>
<dbReference type="PANTHER" id="PTHR12428:SF34">
    <property type="entry name" value="MITOCHONDRIAL INNER MEMBRANE PROTEIN OXA1-LIKE"/>
    <property type="match status" value="1"/>
</dbReference>
<accession>A0A5P1FS70</accession>
<dbReference type="GO" id="GO:0005743">
    <property type="term" value="C:mitochondrial inner membrane"/>
    <property type="evidence" value="ECO:0007669"/>
    <property type="project" value="TreeGrafter"/>
</dbReference>
<dbReference type="Pfam" id="PF02096">
    <property type="entry name" value="60KD_IMP"/>
    <property type="match status" value="1"/>
</dbReference>
<name>A0A5P1FS70_ASPOF</name>
<keyword evidence="3 6" id="KW-0812">Transmembrane</keyword>
<dbReference type="InterPro" id="IPR028055">
    <property type="entry name" value="YidC/Oxa/ALB_C"/>
</dbReference>
<evidence type="ECO:0000313" key="10">
    <source>
        <dbReference type="Proteomes" id="UP000243459"/>
    </source>
</evidence>
<dbReference type="PANTHER" id="PTHR12428">
    <property type="entry name" value="OXA1"/>
    <property type="match status" value="1"/>
</dbReference>
<evidence type="ECO:0000256" key="5">
    <source>
        <dbReference type="ARBA" id="ARBA00023136"/>
    </source>
</evidence>
<dbReference type="GO" id="GO:0032977">
    <property type="term" value="F:membrane insertase activity"/>
    <property type="evidence" value="ECO:0007669"/>
    <property type="project" value="InterPro"/>
</dbReference>
<evidence type="ECO:0000256" key="7">
    <source>
        <dbReference type="SAM" id="MobiDB-lite"/>
    </source>
</evidence>
<dbReference type="InterPro" id="IPR001708">
    <property type="entry name" value="YidC/ALB3/OXA1/COX18"/>
</dbReference>
<comment type="similarity">
    <text evidence="6">Belongs to the OXA1/ALB3/YidC family.</text>
</comment>
<evidence type="ECO:0000256" key="3">
    <source>
        <dbReference type="ARBA" id="ARBA00022692"/>
    </source>
</evidence>
<dbReference type="OMA" id="QSKGMDH"/>
<dbReference type="AlphaFoldDB" id="A0A5P1FS70"/>
<dbReference type="NCBIfam" id="TIGR03592">
    <property type="entry name" value="yidC_oxa1_cterm"/>
    <property type="match status" value="1"/>
</dbReference>
<feature type="domain" description="Membrane insertase YidC/Oxa/ALB C-terminal" evidence="8">
    <location>
        <begin position="2"/>
        <end position="177"/>
    </location>
</feature>
<gene>
    <name evidence="9" type="ORF">A4U43_C01F10650</name>
</gene>
<evidence type="ECO:0000256" key="6">
    <source>
        <dbReference type="RuleBase" id="RU003945"/>
    </source>
</evidence>
<sequence>MTVPILLNQMRATVKLSAMRPEMEALKDQMQNSMDPQTMMENQKKMKALFKKHGVTPFTPLKGLVIQGPVFISFFLAISNMVEKVPSFKGGGAFWFTDLTTPDPMYALPILTGLSFLATVELNMQEGMEGNPMAGTMKKFSRGLAVVTIPFTASFPKAIFCYWITSNLFSLVYGFVLKHKPVRKFLNLPDINPPSDPAPAFSFGGLKNPNTSISAGESEPIKAERRISSSAVMSQRIRNLEKQVKGRNKSKKR</sequence>
<comment type="similarity">
    <text evidence="2">Belongs to the OXA1/ALB3/YidC (TC 2.A.9.2) family.</text>
</comment>
<keyword evidence="10" id="KW-1185">Reference proteome</keyword>
<feature type="region of interest" description="Disordered" evidence="7">
    <location>
        <begin position="209"/>
        <end position="253"/>
    </location>
</feature>
<evidence type="ECO:0000256" key="2">
    <source>
        <dbReference type="ARBA" id="ARBA00010583"/>
    </source>
</evidence>
<comment type="subcellular location">
    <subcellularLocation>
        <location evidence="1 6">Membrane</location>
        <topology evidence="1 6">Multi-pass membrane protein</topology>
    </subcellularLocation>
</comment>
<evidence type="ECO:0000256" key="4">
    <source>
        <dbReference type="ARBA" id="ARBA00022989"/>
    </source>
</evidence>
<dbReference type="Proteomes" id="UP000243459">
    <property type="component" value="Chromosome 1"/>
</dbReference>
<dbReference type="EMBL" id="CM007381">
    <property type="protein sequence ID" value="ONK79839.1"/>
    <property type="molecule type" value="Genomic_DNA"/>
</dbReference>
<evidence type="ECO:0000313" key="9">
    <source>
        <dbReference type="EMBL" id="ONK79839.1"/>
    </source>
</evidence>
<proteinExistence type="inferred from homology"/>
<keyword evidence="5" id="KW-0472">Membrane</keyword>
<dbReference type="Gramene" id="ONK79839">
    <property type="protein sequence ID" value="ONK79839"/>
    <property type="gene ID" value="A4U43_C01F10650"/>
</dbReference>
<feature type="compositionally biased region" description="Polar residues" evidence="7">
    <location>
        <begin position="228"/>
        <end position="237"/>
    </location>
</feature>
<reference evidence="10" key="1">
    <citation type="journal article" date="2017" name="Nat. Commun.">
        <title>The asparagus genome sheds light on the origin and evolution of a young Y chromosome.</title>
        <authorList>
            <person name="Harkess A."/>
            <person name="Zhou J."/>
            <person name="Xu C."/>
            <person name="Bowers J.E."/>
            <person name="Van der Hulst R."/>
            <person name="Ayyampalayam S."/>
            <person name="Mercati F."/>
            <person name="Riccardi P."/>
            <person name="McKain M.R."/>
            <person name="Kakrana A."/>
            <person name="Tang H."/>
            <person name="Ray J."/>
            <person name="Groenendijk J."/>
            <person name="Arikit S."/>
            <person name="Mathioni S.M."/>
            <person name="Nakano M."/>
            <person name="Shan H."/>
            <person name="Telgmann-Rauber A."/>
            <person name="Kanno A."/>
            <person name="Yue Z."/>
            <person name="Chen H."/>
            <person name="Li W."/>
            <person name="Chen Y."/>
            <person name="Xu X."/>
            <person name="Zhang Y."/>
            <person name="Luo S."/>
            <person name="Chen H."/>
            <person name="Gao J."/>
            <person name="Mao Z."/>
            <person name="Pires J.C."/>
            <person name="Luo M."/>
            <person name="Kudrna D."/>
            <person name="Wing R.A."/>
            <person name="Meyers B.C."/>
            <person name="Yi K."/>
            <person name="Kong H."/>
            <person name="Lavrijsen P."/>
            <person name="Sunseri F."/>
            <person name="Falavigna A."/>
            <person name="Ye Y."/>
            <person name="Leebens-Mack J.H."/>
            <person name="Chen G."/>
        </authorList>
    </citation>
    <scope>NUCLEOTIDE SEQUENCE [LARGE SCALE GENOMIC DNA]</scope>
    <source>
        <strain evidence="10">cv. DH0086</strain>
    </source>
</reference>